<name>A0A1B2F677_PSEPU</name>
<evidence type="ECO:0000313" key="1">
    <source>
        <dbReference type="EMBL" id="ANY87695.1"/>
    </source>
</evidence>
<accession>A0A1B2F677</accession>
<protein>
    <submittedName>
        <fullName evidence="1">Uncharacterized protein</fullName>
    </submittedName>
</protein>
<dbReference type="AlphaFoldDB" id="A0A1B2F677"/>
<gene>
    <name evidence="1" type="ORF">IEC33019_2139</name>
</gene>
<organism evidence="1">
    <name type="scientific">Pseudomonas putida</name>
    <name type="common">Arthrobacter siderocapsulatus</name>
    <dbReference type="NCBI Taxonomy" id="303"/>
    <lineage>
        <taxon>Bacteria</taxon>
        <taxon>Pseudomonadati</taxon>
        <taxon>Pseudomonadota</taxon>
        <taxon>Gammaproteobacteria</taxon>
        <taxon>Pseudomonadales</taxon>
        <taxon>Pseudomonadaceae</taxon>
        <taxon>Pseudomonas</taxon>
    </lineage>
</organism>
<reference evidence="1" key="1">
    <citation type="submission" date="2016-07" db="EMBL/GenBank/DDBJ databases">
        <title>New class B carbapenemase carried by novel plasmid in Pseudomonas putida enviromental strain in eastern Amazonia.</title>
        <authorList>
            <person name="Souza C.O."/>
            <person name="Lima K.V."/>
            <person name="Brasiliense D.M."/>
            <person name="Perez-Chaparro P.J."/>
            <person name="Mamizuka E.M."/>
            <person name="Lima M.O."/>
            <person name="Lima L.N."/>
            <person name="McCulloch J.A."/>
        </authorList>
    </citation>
    <scope>NUCLEOTIDE SEQUENCE [LARGE SCALE GENOMIC DNA]</scope>
    <source>
        <strain evidence="1">IEC33019</strain>
    </source>
</reference>
<dbReference type="RefSeq" id="WP_099593529.1">
    <property type="nucleotide sequence ID" value="NZ_CP016634.1"/>
</dbReference>
<sequence>MSNISVELEQPQVVNLTPEILAKAFWAMGSDGQAAFFDALGKVVEEDNLTNSKSYSYGELQWCYLKDELRKPGMERANKMHMALSAFAYDFWPIKNSGAREGM</sequence>
<proteinExistence type="predicted"/>
<dbReference type="EMBL" id="CP016634">
    <property type="protein sequence ID" value="ANY87695.1"/>
    <property type="molecule type" value="Genomic_DNA"/>
</dbReference>